<reference evidence="8 9" key="1">
    <citation type="submission" date="2016-08" db="EMBL/GenBank/DDBJ databases">
        <title>Campylobacter species from sea mammals.</title>
        <authorList>
            <person name="Gilbert M.J."/>
            <person name="Byrne B.A."/>
            <person name="Zomer A.L."/>
            <person name="Wagenaar J.A."/>
        </authorList>
    </citation>
    <scope>NUCLEOTIDE SEQUENCE [LARGE SCALE GENOMIC DNA]</scope>
    <source>
        <strain evidence="8 9">1105248</strain>
    </source>
</reference>
<name>A0AAX0LBW2_9BACT</name>
<comment type="similarity">
    <text evidence="1">Belongs to the thioredoxin family. DsbA subfamily.</text>
</comment>
<dbReference type="CDD" id="cd03019">
    <property type="entry name" value="DsbA_DsbA"/>
    <property type="match status" value="1"/>
</dbReference>
<keyword evidence="5" id="KW-0676">Redox-active center</keyword>
<gene>
    <name evidence="8" type="ORF">BFG04_01100</name>
</gene>
<keyword evidence="3 6" id="KW-0732">Signal</keyword>
<evidence type="ECO:0000259" key="7">
    <source>
        <dbReference type="Pfam" id="PF01323"/>
    </source>
</evidence>
<comment type="caution">
    <text evidence="8">The sequence shown here is derived from an EMBL/GenBank/DDBJ whole genome shotgun (WGS) entry which is preliminary data.</text>
</comment>
<dbReference type="InterPro" id="IPR036249">
    <property type="entry name" value="Thioredoxin-like_sf"/>
</dbReference>
<feature type="domain" description="DSBA-like thioredoxin" evidence="7">
    <location>
        <begin position="46"/>
        <end position="202"/>
    </location>
</feature>
<dbReference type="InterPro" id="IPR023205">
    <property type="entry name" value="DsbA/DsbL"/>
</dbReference>
<evidence type="ECO:0000256" key="3">
    <source>
        <dbReference type="ARBA" id="ARBA00022729"/>
    </source>
</evidence>
<evidence type="ECO:0000256" key="2">
    <source>
        <dbReference type="ARBA" id="ARBA00013831"/>
    </source>
</evidence>
<evidence type="ECO:0000313" key="9">
    <source>
        <dbReference type="Proteomes" id="UP000189728"/>
    </source>
</evidence>
<proteinExistence type="inferred from homology"/>
<dbReference type="SUPFAM" id="SSF52833">
    <property type="entry name" value="Thioredoxin-like"/>
    <property type="match status" value="1"/>
</dbReference>
<feature type="signal peptide" evidence="6">
    <location>
        <begin position="1"/>
        <end position="25"/>
    </location>
</feature>
<dbReference type="Pfam" id="PF01323">
    <property type="entry name" value="DSBA"/>
    <property type="match status" value="1"/>
</dbReference>
<dbReference type="PIRSF" id="PIRSF001488">
    <property type="entry name" value="Tdi_protein"/>
    <property type="match status" value="1"/>
</dbReference>
<dbReference type="Gene3D" id="3.40.30.10">
    <property type="entry name" value="Glutaredoxin"/>
    <property type="match status" value="1"/>
</dbReference>
<dbReference type="Proteomes" id="UP000189728">
    <property type="component" value="Unassembled WGS sequence"/>
</dbReference>
<evidence type="ECO:0000256" key="5">
    <source>
        <dbReference type="ARBA" id="ARBA00023284"/>
    </source>
</evidence>
<feature type="chain" id="PRO_5043454926" description="Thiol:disulfide interchange protein DsbA" evidence="6">
    <location>
        <begin position="26"/>
        <end position="219"/>
    </location>
</feature>
<evidence type="ECO:0000256" key="1">
    <source>
        <dbReference type="ARBA" id="ARBA00005791"/>
    </source>
</evidence>
<evidence type="ECO:0000313" key="8">
    <source>
        <dbReference type="EMBL" id="OPA81768.1"/>
    </source>
</evidence>
<organism evidence="8 9">
    <name type="scientific">Campylobacter pinnipediorum subsp. pinnipediorum</name>
    <dbReference type="NCBI Taxonomy" id="1660067"/>
    <lineage>
        <taxon>Bacteria</taxon>
        <taxon>Pseudomonadati</taxon>
        <taxon>Campylobacterota</taxon>
        <taxon>Epsilonproteobacteria</taxon>
        <taxon>Campylobacterales</taxon>
        <taxon>Campylobacteraceae</taxon>
        <taxon>Campylobacter</taxon>
    </lineage>
</organism>
<dbReference type="InterPro" id="IPR001853">
    <property type="entry name" value="DSBA-like_thioredoxin_dom"/>
</dbReference>
<evidence type="ECO:0000256" key="4">
    <source>
        <dbReference type="ARBA" id="ARBA00023157"/>
    </source>
</evidence>
<protein>
    <recommendedName>
        <fullName evidence="2">Thiol:disulfide interchange protein DsbA</fullName>
    </recommendedName>
</protein>
<sequence>MRSLFLKTVKFLSVVALFGALSASAFTEGEDYVKLEQPLPVKNNTLVKVFSYACPHCYKYDKSVVSKLMQKLPGVKFIPYHLKTKGSFGETISKVFAVLIAKDNENGISLLDDKSLFKKAKFTYYRAYHDKKETWNEGKDKDGFLKTGLDAVGMSVDEYNKELDNPKVIEILSKWDAAYDVAVLQGVPAFVVNGKYLINIDNVKSIEGIARLVKDLLAK</sequence>
<keyword evidence="4" id="KW-1015">Disulfide bond</keyword>
<dbReference type="RefSeq" id="WP_078397676.1">
    <property type="nucleotide sequence ID" value="NZ_MCRK01000012.1"/>
</dbReference>
<dbReference type="AlphaFoldDB" id="A0AAX0LBW2"/>
<dbReference type="PANTHER" id="PTHR35891">
    <property type="entry name" value="THIOL:DISULFIDE INTERCHANGE PROTEIN DSBA"/>
    <property type="match status" value="1"/>
</dbReference>
<evidence type="ECO:0000256" key="6">
    <source>
        <dbReference type="SAM" id="SignalP"/>
    </source>
</evidence>
<dbReference type="PANTHER" id="PTHR35891:SF3">
    <property type="entry name" value="THIOL:DISULFIDE INTERCHANGE PROTEIN DSBL"/>
    <property type="match status" value="1"/>
</dbReference>
<dbReference type="GO" id="GO:0016491">
    <property type="term" value="F:oxidoreductase activity"/>
    <property type="evidence" value="ECO:0007669"/>
    <property type="project" value="InterPro"/>
</dbReference>
<dbReference type="InterPro" id="IPR050824">
    <property type="entry name" value="Thiol_disulfide_DsbA"/>
</dbReference>
<accession>A0AAX0LBW2</accession>
<dbReference type="EMBL" id="MCRK01000012">
    <property type="protein sequence ID" value="OPA81768.1"/>
    <property type="molecule type" value="Genomic_DNA"/>
</dbReference>